<dbReference type="EMBL" id="HBUF01493014">
    <property type="protein sequence ID" value="CAG6745372.1"/>
    <property type="molecule type" value="Transcribed_RNA"/>
</dbReference>
<accession>A0A8D8ZG44</accession>
<proteinExistence type="predicted"/>
<protein>
    <submittedName>
        <fullName evidence="1">Uncharacterized protein</fullName>
    </submittedName>
</protein>
<name>A0A8D8ZG44_9HEMI</name>
<reference evidence="1" key="1">
    <citation type="submission" date="2021-05" db="EMBL/GenBank/DDBJ databases">
        <authorList>
            <person name="Alioto T."/>
            <person name="Alioto T."/>
            <person name="Gomez Garrido J."/>
        </authorList>
    </citation>
    <scope>NUCLEOTIDE SEQUENCE</scope>
</reference>
<evidence type="ECO:0000313" key="1">
    <source>
        <dbReference type="EMBL" id="CAG6745372.1"/>
    </source>
</evidence>
<organism evidence="1">
    <name type="scientific">Cacopsylla melanoneura</name>
    <dbReference type="NCBI Taxonomy" id="428564"/>
    <lineage>
        <taxon>Eukaryota</taxon>
        <taxon>Metazoa</taxon>
        <taxon>Ecdysozoa</taxon>
        <taxon>Arthropoda</taxon>
        <taxon>Hexapoda</taxon>
        <taxon>Insecta</taxon>
        <taxon>Pterygota</taxon>
        <taxon>Neoptera</taxon>
        <taxon>Paraneoptera</taxon>
        <taxon>Hemiptera</taxon>
        <taxon>Sternorrhyncha</taxon>
        <taxon>Psylloidea</taxon>
        <taxon>Psyllidae</taxon>
        <taxon>Psyllinae</taxon>
        <taxon>Cacopsylla</taxon>
    </lineage>
</organism>
<sequence>MSSLQQHRLFGILHSRVSGRRRQHSRNAAPFIGIRARHSAQSLPNEASRATASVHDACPVRGRVRIWGLRDCLRCGLGHYVLFRLVGESVGQSGPGDDDTSNRTIRDTMQIHLYLWKGSPRLVRKQNILHQYRQ</sequence>
<dbReference type="AlphaFoldDB" id="A0A8D8ZG44"/>